<sequence length="186" mass="20331">MPNLGHPPIYLRNITMNGLILAFAVLCAGAASAQIYLNQPVALALQHRQPVHQEASLAHPAVVENALNEAQYPTELRGHVYDNPRVAEALAKESWFGDKEMPVFERAADKIPRDRIVKIFKNAGFTVVAGGNAQIVNSRKPFIDSSRGVNSPNLQAVHHTRFKSSGHNTNGLRSVLLKPANSVRDS</sequence>
<evidence type="ECO:0000313" key="1">
    <source>
        <dbReference type="EMBL" id="KAL1396169.1"/>
    </source>
</evidence>
<dbReference type="EMBL" id="JBEHCU010006808">
    <property type="protein sequence ID" value="KAL1396169.1"/>
    <property type="molecule type" value="Genomic_DNA"/>
</dbReference>
<protein>
    <submittedName>
        <fullName evidence="1">Uncharacterized protein</fullName>
    </submittedName>
</protein>
<dbReference type="AlphaFoldDB" id="A0ABD1D9P5"/>
<keyword evidence="2" id="KW-1185">Reference proteome</keyword>
<evidence type="ECO:0000313" key="2">
    <source>
        <dbReference type="Proteomes" id="UP001562425"/>
    </source>
</evidence>
<accession>A0ABD1D9P5</accession>
<dbReference type="Proteomes" id="UP001562425">
    <property type="component" value="Unassembled WGS sequence"/>
</dbReference>
<comment type="caution">
    <text evidence="1">The sequence shown here is derived from an EMBL/GenBank/DDBJ whole genome shotgun (WGS) entry which is preliminary data.</text>
</comment>
<name>A0ABD1D9P5_CULPP</name>
<organism evidence="1 2">
    <name type="scientific">Culex pipiens pipiens</name>
    <name type="common">Northern house mosquito</name>
    <dbReference type="NCBI Taxonomy" id="38569"/>
    <lineage>
        <taxon>Eukaryota</taxon>
        <taxon>Metazoa</taxon>
        <taxon>Ecdysozoa</taxon>
        <taxon>Arthropoda</taxon>
        <taxon>Hexapoda</taxon>
        <taxon>Insecta</taxon>
        <taxon>Pterygota</taxon>
        <taxon>Neoptera</taxon>
        <taxon>Endopterygota</taxon>
        <taxon>Diptera</taxon>
        <taxon>Nematocera</taxon>
        <taxon>Culicoidea</taxon>
        <taxon>Culicidae</taxon>
        <taxon>Culicinae</taxon>
        <taxon>Culicini</taxon>
        <taxon>Culex</taxon>
        <taxon>Culex</taxon>
    </lineage>
</organism>
<reference evidence="1 2" key="1">
    <citation type="submission" date="2024-05" db="EMBL/GenBank/DDBJ databases">
        <title>Culex pipiens pipiens assembly and annotation.</title>
        <authorList>
            <person name="Alout H."/>
            <person name="Durand T."/>
        </authorList>
    </citation>
    <scope>NUCLEOTIDE SEQUENCE [LARGE SCALE GENOMIC DNA]</scope>
    <source>
        <strain evidence="1">HA-2024</strain>
        <tissue evidence="1">Whole body</tissue>
    </source>
</reference>
<gene>
    <name evidence="1" type="ORF">pipiens_010694</name>
</gene>
<proteinExistence type="predicted"/>